<name>A0A139KY02_9BACE</name>
<feature type="transmembrane region" description="Helical" evidence="1">
    <location>
        <begin position="33"/>
        <end position="58"/>
    </location>
</feature>
<feature type="transmembrane region" description="Helical" evidence="1">
    <location>
        <begin position="164"/>
        <end position="184"/>
    </location>
</feature>
<reference evidence="2 3" key="1">
    <citation type="submission" date="2016-02" db="EMBL/GenBank/DDBJ databases">
        <authorList>
            <person name="Wen L."/>
            <person name="He K."/>
            <person name="Yang H."/>
        </authorList>
    </citation>
    <scope>NUCLEOTIDE SEQUENCE [LARGE SCALE GENOMIC DNA]</scope>
    <source>
        <strain evidence="2 3">KLE1704</strain>
    </source>
</reference>
<keyword evidence="1" id="KW-1133">Transmembrane helix</keyword>
<feature type="transmembrane region" description="Helical" evidence="1">
    <location>
        <begin position="98"/>
        <end position="120"/>
    </location>
</feature>
<comment type="caution">
    <text evidence="2">The sequence shown here is derived from an EMBL/GenBank/DDBJ whole genome shotgun (WGS) entry which is preliminary data.</text>
</comment>
<dbReference type="RefSeq" id="WP_061437622.1">
    <property type="nucleotide sequence ID" value="NZ_KQ968734.1"/>
</dbReference>
<proteinExistence type="predicted"/>
<feature type="transmembrane region" description="Helical" evidence="1">
    <location>
        <begin position="64"/>
        <end position="86"/>
    </location>
</feature>
<organism evidence="2">
    <name type="scientific">Bacteroides intestinalis</name>
    <dbReference type="NCBI Taxonomy" id="329854"/>
    <lineage>
        <taxon>Bacteria</taxon>
        <taxon>Pseudomonadati</taxon>
        <taxon>Bacteroidota</taxon>
        <taxon>Bacteroidia</taxon>
        <taxon>Bacteroidales</taxon>
        <taxon>Bacteroidaceae</taxon>
        <taxon>Bacteroides</taxon>
    </lineage>
</organism>
<feature type="transmembrane region" description="Helical" evidence="1">
    <location>
        <begin position="126"/>
        <end position="144"/>
    </location>
</feature>
<evidence type="ECO:0000313" key="2">
    <source>
        <dbReference type="EMBL" id="KXT44006.1"/>
    </source>
</evidence>
<accession>A0A139KY02</accession>
<evidence type="ECO:0000313" key="3">
    <source>
        <dbReference type="Proteomes" id="UP000070319"/>
    </source>
</evidence>
<gene>
    <name evidence="2" type="ORF">HMPREF2531_04133</name>
</gene>
<evidence type="ECO:0000256" key="1">
    <source>
        <dbReference type="SAM" id="Phobius"/>
    </source>
</evidence>
<keyword evidence="1" id="KW-0472">Membrane</keyword>
<sequence length="185" mass="20949">MNTESLTAEKADMFEEGNIEAVTRMMQNRKKNLLWLAVTSLMVFCLYWLSNVVLWVPWSHSPQLGIILMLTVNPVFWGVGIYVCLACESGVGNLMKKALLLALIAVGISLLSDYLFFAVYMKSKDVWHITTFYGYAWLAVLALGEAFLFSKKMMAKQYPVTKRLFLVLGVFLLVLLLSLSYLLAE</sequence>
<dbReference type="AlphaFoldDB" id="A0A139KY02"/>
<protein>
    <submittedName>
        <fullName evidence="2">Uncharacterized protein</fullName>
    </submittedName>
</protein>
<dbReference type="PATRIC" id="fig|329854.7.peg.4201"/>
<dbReference type="Proteomes" id="UP000070319">
    <property type="component" value="Unassembled WGS sequence"/>
</dbReference>
<keyword evidence="1" id="KW-0812">Transmembrane</keyword>
<dbReference type="EMBL" id="LTDF01000154">
    <property type="protein sequence ID" value="KXT44006.1"/>
    <property type="molecule type" value="Genomic_DNA"/>
</dbReference>